<dbReference type="InterPro" id="IPR001763">
    <property type="entry name" value="Rhodanese-like_dom"/>
</dbReference>
<reference evidence="3 4" key="1">
    <citation type="submission" date="2015-04" db="EMBL/GenBank/DDBJ databases">
        <title>Complete genome sequence of Schizopora paradoxa KUC8140, a cosmopolitan wood degrader in East Asia.</title>
        <authorList>
            <consortium name="DOE Joint Genome Institute"/>
            <person name="Min B."/>
            <person name="Park H."/>
            <person name="Jang Y."/>
            <person name="Kim J.-J."/>
            <person name="Kim K.H."/>
            <person name="Pangilinan J."/>
            <person name="Lipzen A."/>
            <person name="Riley R."/>
            <person name="Grigoriev I.V."/>
            <person name="Spatafora J.W."/>
            <person name="Choi I.-G."/>
        </authorList>
    </citation>
    <scope>NUCLEOTIDE SEQUENCE [LARGE SCALE GENOMIC DNA]</scope>
    <source>
        <strain evidence="3 4">KUC8140</strain>
    </source>
</reference>
<accession>A0A0H2RLP9</accession>
<dbReference type="EMBL" id="KQ086028">
    <property type="protein sequence ID" value="KLO10378.1"/>
    <property type="molecule type" value="Genomic_DNA"/>
</dbReference>
<dbReference type="PROSITE" id="PS50206">
    <property type="entry name" value="RHODANESE_3"/>
    <property type="match status" value="1"/>
</dbReference>
<dbReference type="SMART" id="SM00450">
    <property type="entry name" value="RHOD"/>
    <property type="match status" value="1"/>
</dbReference>
<organism evidence="3 4">
    <name type="scientific">Schizopora paradoxa</name>
    <dbReference type="NCBI Taxonomy" id="27342"/>
    <lineage>
        <taxon>Eukaryota</taxon>
        <taxon>Fungi</taxon>
        <taxon>Dikarya</taxon>
        <taxon>Basidiomycota</taxon>
        <taxon>Agaricomycotina</taxon>
        <taxon>Agaricomycetes</taxon>
        <taxon>Hymenochaetales</taxon>
        <taxon>Schizoporaceae</taxon>
        <taxon>Schizopora</taxon>
    </lineage>
</organism>
<dbReference type="Gene3D" id="3.40.250.10">
    <property type="entry name" value="Rhodanese-like domain"/>
    <property type="match status" value="1"/>
</dbReference>
<name>A0A0H2RLP9_9AGAM</name>
<feature type="domain" description="Rhodanese" evidence="2">
    <location>
        <begin position="211"/>
        <end position="305"/>
    </location>
</feature>
<keyword evidence="4" id="KW-1185">Reference proteome</keyword>
<protein>
    <recommendedName>
        <fullName evidence="2">Rhodanese domain-containing protein</fullName>
    </recommendedName>
</protein>
<dbReference type="Proteomes" id="UP000053477">
    <property type="component" value="Unassembled WGS sequence"/>
</dbReference>
<dbReference type="InterPro" id="IPR036873">
    <property type="entry name" value="Rhodanese-like_dom_sf"/>
</dbReference>
<evidence type="ECO:0000313" key="3">
    <source>
        <dbReference type="EMBL" id="KLO10378.1"/>
    </source>
</evidence>
<proteinExistence type="predicted"/>
<dbReference type="InParanoid" id="A0A0H2RLP9"/>
<dbReference type="STRING" id="27342.A0A0H2RLP9"/>
<sequence length="314" mass="34813">MSQGSSGKRSDPSRSSASRELTSRPETRLLDGVREHVATNLAFRATKLAISVDGVKVGVALTRTRSDDERFLRHVASKIKQLLLLNEFLFIVAPSGPHIGKWPMIIVGSTVTLVEKASTLVCAKFLGRMKEIRSEGARWIGYVEDVGSSDLDEGMLWDVVRKTSHVVNPKNAPSGSRSIDEILGVARTRLERITPKQALDELRDLTFPLPVVIVDIRPAQQREEHGEIPESLVVERNVLEWRFDPRSDARLSIADRYDLRIIIFCQEGYASSLAAASLHDLGLLNATDIIGGYKAWKEAGLPTFMQPSPSLYSK</sequence>
<dbReference type="OrthoDB" id="566238at2759"/>
<evidence type="ECO:0000259" key="2">
    <source>
        <dbReference type="PROSITE" id="PS50206"/>
    </source>
</evidence>
<dbReference type="AlphaFoldDB" id="A0A0H2RLP9"/>
<dbReference type="Pfam" id="PF00581">
    <property type="entry name" value="Rhodanese"/>
    <property type="match status" value="1"/>
</dbReference>
<dbReference type="SUPFAM" id="SSF52821">
    <property type="entry name" value="Rhodanese/Cell cycle control phosphatase"/>
    <property type="match status" value="1"/>
</dbReference>
<evidence type="ECO:0000256" key="1">
    <source>
        <dbReference type="SAM" id="MobiDB-lite"/>
    </source>
</evidence>
<feature type="region of interest" description="Disordered" evidence="1">
    <location>
        <begin position="1"/>
        <end position="25"/>
    </location>
</feature>
<gene>
    <name evidence="3" type="ORF">SCHPADRAFT_916386</name>
</gene>
<evidence type="ECO:0000313" key="4">
    <source>
        <dbReference type="Proteomes" id="UP000053477"/>
    </source>
</evidence>